<sequence length="165" mass="19442">MEFGQVINPQYDPSKNHIYEAFTDYFNNPVLTKIKNVDKYTVYMARIHAMLGNAYRYLVIFVERDVNMFGTTKKMDELTWISLQTRTLEDQHNLKPHTYQAAQKPPLNQKINIQDQNEKQSTYHSTDFPLVITLLHTRKNNSYQYQPTGTIVSALETFQTIINFR</sequence>
<proteinExistence type="predicted"/>
<dbReference type="EMBL" id="MN740668">
    <property type="protein sequence ID" value="QHU06835.1"/>
    <property type="molecule type" value="Genomic_DNA"/>
</dbReference>
<protein>
    <submittedName>
        <fullName evidence="1">Uncharacterized protein</fullName>
    </submittedName>
</protein>
<evidence type="ECO:0000313" key="1">
    <source>
        <dbReference type="EMBL" id="QHU06835.1"/>
    </source>
</evidence>
<accession>A0A6C0JM49</accession>
<name>A0A6C0JM49_9ZZZZ</name>
<organism evidence="1">
    <name type="scientific">viral metagenome</name>
    <dbReference type="NCBI Taxonomy" id="1070528"/>
    <lineage>
        <taxon>unclassified sequences</taxon>
        <taxon>metagenomes</taxon>
        <taxon>organismal metagenomes</taxon>
    </lineage>
</organism>
<reference evidence="1" key="1">
    <citation type="journal article" date="2020" name="Nature">
        <title>Giant virus diversity and host interactions through global metagenomics.</title>
        <authorList>
            <person name="Schulz F."/>
            <person name="Roux S."/>
            <person name="Paez-Espino D."/>
            <person name="Jungbluth S."/>
            <person name="Walsh D.A."/>
            <person name="Denef V.J."/>
            <person name="McMahon K.D."/>
            <person name="Konstantinidis K.T."/>
            <person name="Eloe-Fadrosh E.A."/>
            <person name="Kyrpides N.C."/>
            <person name="Woyke T."/>
        </authorList>
    </citation>
    <scope>NUCLEOTIDE SEQUENCE</scope>
    <source>
        <strain evidence="1">GVMAG-S-1038524-41</strain>
    </source>
</reference>
<dbReference type="AlphaFoldDB" id="A0A6C0JM49"/>